<dbReference type="Proteomes" id="UP000800092">
    <property type="component" value="Unassembled WGS sequence"/>
</dbReference>
<gene>
    <name evidence="2" type="ORF">EV356DRAFT_447547</name>
</gene>
<feature type="transmembrane region" description="Helical" evidence="1">
    <location>
        <begin position="297"/>
        <end position="318"/>
    </location>
</feature>
<accession>A0A6A6H7G0</accession>
<keyword evidence="3" id="KW-1185">Reference proteome</keyword>
<feature type="transmembrane region" description="Helical" evidence="1">
    <location>
        <begin position="63"/>
        <end position="83"/>
    </location>
</feature>
<feature type="transmembrane region" description="Helical" evidence="1">
    <location>
        <begin position="33"/>
        <end position="51"/>
    </location>
</feature>
<dbReference type="GO" id="GO:0048309">
    <property type="term" value="P:endoplasmic reticulum inheritance"/>
    <property type="evidence" value="ECO:0007669"/>
    <property type="project" value="TreeGrafter"/>
</dbReference>
<dbReference type="GO" id="GO:0032541">
    <property type="term" value="C:cortical endoplasmic reticulum"/>
    <property type="evidence" value="ECO:0007669"/>
    <property type="project" value="TreeGrafter"/>
</dbReference>
<dbReference type="GO" id="GO:0000921">
    <property type="term" value="P:septin ring assembly"/>
    <property type="evidence" value="ECO:0007669"/>
    <property type="project" value="TreeGrafter"/>
</dbReference>
<dbReference type="InterPro" id="IPR013635">
    <property type="entry name" value="Ice2"/>
</dbReference>
<dbReference type="PANTHER" id="PTHR31726:SF2">
    <property type="entry name" value="PROTEIN ICE2"/>
    <property type="match status" value="1"/>
</dbReference>
<reference evidence="2" key="1">
    <citation type="journal article" date="2020" name="Stud. Mycol.">
        <title>101 Dothideomycetes genomes: a test case for predicting lifestyles and emergence of pathogens.</title>
        <authorList>
            <person name="Haridas S."/>
            <person name="Albert R."/>
            <person name="Binder M."/>
            <person name="Bloem J."/>
            <person name="Labutti K."/>
            <person name="Salamov A."/>
            <person name="Andreopoulos B."/>
            <person name="Baker S."/>
            <person name="Barry K."/>
            <person name="Bills G."/>
            <person name="Bluhm B."/>
            <person name="Cannon C."/>
            <person name="Castanera R."/>
            <person name="Culley D."/>
            <person name="Daum C."/>
            <person name="Ezra D."/>
            <person name="Gonzalez J."/>
            <person name="Henrissat B."/>
            <person name="Kuo A."/>
            <person name="Liang C."/>
            <person name="Lipzen A."/>
            <person name="Lutzoni F."/>
            <person name="Magnuson J."/>
            <person name="Mondo S."/>
            <person name="Nolan M."/>
            <person name="Ohm R."/>
            <person name="Pangilinan J."/>
            <person name="Park H.-J."/>
            <person name="Ramirez L."/>
            <person name="Alfaro M."/>
            <person name="Sun H."/>
            <person name="Tritt A."/>
            <person name="Yoshinaga Y."/>
            <person name="Zwiers L.-H."/>
            <person name="Turgeon B."/>
            <person name="Goodwin S."/>
            <person name="Spatafora J."/>
            <person name="Crous P."/>
            <person name="Grigoriev I."/>
        </authorList>
    </citation>
    <scope>NUCLEOTIDE SEQUENCE</scope>
    <source>
        <strain evidence="2">Tuck. ex Michener</strain>
    </source>
</reference>
<dbReference type="GO" id="GO:0097038">
    <property type="term" value="C:perinuclear endoplasmic reticulum"/>
    <property type="evidence" value="ECO:0007669"/>
    <property type="project" value="TreeGrafter"/>
</dbReference>
<organism evidence="2 3">
    <name type="scientific">Viridothelium virens</name>
    <name type="common">Speckled blister lichen</name>
    <name type="synonym">Trypethelium virens</name>
    <dbReference type="NCBI Taxonomy" id="1048519"/>
    <lineage>
        <taxon>Eukaryota</taxon>
        <taxon>Fungi</taxon>
        <taxon>Dikarya</taxon>
        <taxon>Ascomycota</taxon>
        <taxon>Pezizomycotina</taxon>
        <taxon>Dothideomycetes</taxon>
        <taxon>Dothideomycetes incertae sedis</taxon>
        <taxon>Trypetheliales</taxon>
        <taxon>Trypetheliaceae</taxon>
        <taxon>Viridothelium</taxon>
    </lineage>
</organism>
<keyword evidence="1" id="KW-0812">Transmembrane</keyword>
<name>A0A6A6H7G0_VIRVR</name>
<keyword evidence="1" id="KW-1133">Transmembrane helix</keyword>
<dbReference type="Pfam" id="PF08426">
    <property type="entry name" value="ICE2"/>
    <property type="match status" value="1"/>
</dbReference>
<evidence type="ECO:0000313" key="3">
    <source>
        <dbReference type="Proteomes" id="UP000800092"/>
    </source>
</evidence>
<dbReference type="OrthoDB" id="5577218at2759"/>
<feature type="transmembrane region" description="Helical" evidence="1">
    <location>
        <begin position="172"/>
        <end position="192"/>
    </location>
</feature>
<proteinExistence type="predicted"/>
<sequence length="438" mass="48330">MWIFRVLAAILFLFYIVFTIPLAFDVGGRECGLAFSLSLAIFYFLFSVLRLATPSTSRFRYALLKLVGWSQWFVIPALMIWSLNKFSVDSENSNGWVERTFNYKRAGNKSISEWLFGRNGFVESILVGSWDILLRYSTPLFQLGEGFCSLLVIQAAGQITRWLVNGERGDTWMIGLLMMAASIISSSVYFLWRVTTFPDIGNVDAILIGAAITCVIFLGAWGIGSGRGNPVESSLLFAYITLCIYQIFTDYQPNVASQAAENTPTQPDFPPLPPIIMASYSTIMHALSTLPSTVHSAFNFFIAAVMTVTPSVIISLAYRVFVMYASARIIPVVRESGARALSQEPSLEDSDGLGQILGLLSYFSPSILIAVYTSLLMQHFASASADGPGEWWTSQGGDAGGNIWRWANLAGTMALYTVELYLGKGDDDSSLTSHWKMD</sequence>
<evidence type="ECO:0000313" key="2">
    <source>
        <dbReference type="EMBL" id="KAF2233809.1"/>
    </source>
</evidence>
<protein>
    <submittedName>
        <fullName evidence="2">ICE2-domain-containing protein</fullName>
    </submittedName>
</protein>
<dbReference type="AlphaFoldDB" id="A0A6A6H7G0"/>
<feature type="transmembrane region" description="Helical" evidence="1">
    <location>
        <begin position="204"/>
        <end position="223"/>
    </location>
</feature>
<dbReference type="GO" id="GO:0005789">
    <property type="term" value="C:endoplasmic reticulum membrane"/>
    <property type="evidence" value="ECO:0007669"/>
    <property type="project" value="TreeGrafter"/>
</dbReference>
<keyword evidence="1" id="KW-0472">Membrane</keyword>
<evidence type="ECO:0000256" key="1">
    <source>
        <dbReference type="SAM" id="Phobius"/>
    </source>
</evidence>
<dbReference type="EMBL" id="ML991803">
    <property type="protein sequence ID" value="KAF2233809.1"/>
    <property type="molecule type" value="Genomic_DNA"/>
</dbReference>
<dbReference type="PANTHER" id="PTHR31726">
    <property type="entry name" value="PROTEIN ICE2"/>
    <property type="match status" value="1"/>
</dbReference>